<evidence type="ECO:0000256" key="1">
    <source>
        <dbReference type="ARBA" id="ARBA00001936"/>
    </source>
</evidence>
<comment type="cofactor">
    <cofactor evidence="1">
        <name>Mn(2+)</name>
        <dbReference type="ChEBI" id="CHEBI:29035"/>
    </cofactor>
</comment>
<evidence type="ECO:0000256" key="6">
    <source>
        <dbReference type="ARBA" id="ARBA00022801"/>
    </source>
</evidence>
<evidence type="ECO:0000256" key="2">
    <source>
        <dbReference type="ARBA" id="ARBA00001946"/>
    </source>
</evidence>
<reference evidence="10 11" key="1">
    <citation type="submission" date="2019-04" db="EMBL/GenBank/DDBJ databases">
        <title>Streptomyces piniterrae sp. nov., a heliquinomycin-producing actinomycete isolated from rhizosphere soil of Pinus yunnanensis.</title>
        <authorList>
            <person name="Zhuang X."/>
            <person name="Zhao J."/>
        </authorList>
    </citation>
    <scope>NUCLEOTIDE SEQUENCE [LARGE SCALE GENOMIC DNA]</scope>
    <source>
        <strain evidence="11">jys28</strain>
    </source>
</reference>
<keyword evidence="6" id="KW-0378">Hydrolase</keyword>
<dbReference type="RefSeq" id="WP_136743232.1">
    <property type="nucleotide sequence ID" value="NZ_SUMB01000012.1"/>
</dbReference>
<dbReference type="GO" id="GO:0004519">
    <property type="term" value="F:endonuclease activity"/>
    <property type="evidence" value="ECO:0007669"/>
    <property type="project" value="UniProtKB-KW"/>
</dbReference>
<keyword evidence="3" id="KW-0540">Nuclease</keyword>
<keyword evidence="8" id="KW-0234">DNA repair</keyword>
<dbReference type="OrthoDB" id="9787701at2"/>
<evidence type="ECO:0000256" key="4">
    <source>
        <dbReference type="ARBA" id="ARBA00022723"/>
    </source>
</evidence>
<dbReference type="PANTHER" id="PTHR15822:SF4">
    <property type="entry name" value="TYROSYL-DNA PHOSPHODIESTERASE 2"/>
    <property type="match status" value="1"/>
</dbReference>
<evidence type="ECO:0000256" key="8">
    <source>
        <dbReference type="ARBA" id="ARBA00023204"/>
    </source>
</evidence>
<evidence type="ECO:0000313" key="11">
    <source>
        <dbReference type="Proteomes" id="UP000308697"/>
    </source>
</evidence>
<dbReference type="Gene3D" id="3.60.10.10">
    <property type="entry name" value="Endonuclease/exonuclease/phosphatase"/>
    <property type="match status" value="1"/>
</dbReference>
<dbReference type="PANTHER" id="PTHR15822">
    <property type="entry name" value="TRAF AND TNF RECEPTOR-ASSOCIATED PROTEIN"/>
    <property type="match status" value="1"/>
</dbReference>
<evidence type="ECO:0000259" key="9">
    <source>
        <dbReference type="Pfam" id="PF03372"/>
    </source>
</evidence>
<dbReference type="GO" id="GO:0003697">
    <property type="term" value="F:single-stranded DNA binding"/>
    <property type="evidence" value="ECO:0007669"/>
    <property type="project" value="TreeGrafter"/>
</dbReference>
<comment type="cofactor">
    <cofactor evidence="2">
        <name>Mg(2+)</name>
        <dbReference type="ChEBI" id="CHEBI:18420"/>
    </cofactor>
</comment>
<keyword evidence="7" id="KW-0460">Magnesium</keyword>
<dbReference type="InterPro" id="IPR051547">
    <property type="entry name" value="TDP2-like"/>
</dbReference>
<keyword evidence="10" id="KW-0255">Endonuclease</keyword>
<dbReference type="Proteomes" id="UP000308697">
    <property type="component" value="Unassembled WGS sequence"/>
</dbReference>
<keyword evidence="11" id="KW-1185">Reference proteome</keyword>
<dbReference type="InterPro" id="IPR036691">
    <property type="entry name" value="Endo/exonu/phosph_ase_sf"/>
</dbReference>
<proteinExistence type="predicted"/>
<dbReference type="AlphaFoldDB" id="A0A4U0MU72"/>
<dbReference type="InterPro" id="IPR005135">
    <property type="entry name" value="Endo/exonuclease/phosphatase"/>
</dbReference>
<dbReference type="EMBL" id="SUMB01000012">
    <property type="protein sequence ID" value="TJZ44473.1"/>
    <property type="molecule type" value="Genomic_DNA"/>
</dbReference>
<protein>
    <submittedName>
        <fullName evidence="10">Endonuclease</fullName>
    </submittedName>
</protein>
<dbReference type="GO" id="GO:0005737">
    <property type="term" value="C:cytoplasm"/>
    <property type="evidence" value="ECO:0007669"/>
    <property type="project" value="TreeGrafter"/>
</dbReference>
<evidence type="ECO:0000256" key="7">
    <source>
        <dbReference type="ARBA" id="ARBA00022842"/>
    </source>
</evidence>
<sequence>MTRNVYIGADLSPVFHAINADQLIAGVDTVFRSVQATDFPARAEALAGEIAGADPHLVSLQEVALWRSRTPADLDHTPNATDVEFDFLEILLDRLAARGKHYEAVATAIGGDYEAPRRTAVGGLQDIRLTDRDVLLARTDLPEEEFSVAHAQADRYEAHVQITSGPLSGTVVPRGWVAADVTVHGHTIRVVGTHLEPVDPAVQMAQGRELLDGPLDTTLPRVLAADLNSAADGVGALPGRTDTRTHHDILAAGFTDAWTAAHDAEPGFTCCRPADLRDGMTNLGQRIDYVLFSGALTVLATNRVGEAPGALTPSGLWPSDHAGVWSVLQVH</sequence>
<dbReference type="GO" id="GO:0070260">
    <property type="term" value="F:5'-tyrosyl-DNA phosphodiesterase activity"/>
    <property type="evidence" value="ECO:0007669"/>
    <property type="project" value="TreeGrafter"/>
</dbReference>
<accession>A0A4U0MU72</accession>
<comment type="caution">
    <text evidence="10">The sequence shown here is derived from an EMBL/GenBank/DDBJ whole genome shotgun (WGS) entry which is preliminary data.</text>
</comment>
<feature type="domain" description="Endonuclease/exonuclease/phosphatase" evidence="9">
    <location>
        <begin position="35"/>
        <end position="321"/>
    </location>
</feature>
<dbReference type="SUPFAM" id="SSF56219">
    <property type="entry name" value="DNase I-like"/>
    <property type="match status" value="1"/>
</dbReference>
<organism evidence="10 11">
    <name type="scientific">Streptomyces piniterrae</name>
    <dbReference type="NCBI Taxonomy" id="2571125"/>
    <lineage>
        <taxon>Bacteria</taxon>
        <taxon>Bacillati</taxon>
        <taxon>Actinomycetota</taxon>
        <taxon>Actinomycetes</taxon>
        <taxon>Kitasatosporales</taxon>
        <taxon>Streptomycetaceae</taxon>
        <taxon>Streptomyces</taxon>
    </lineage>
</organism>
<name>A0A4U0MU72_9ACTN</name>
<dbReference type="GO" id="GO:0006302">
    <property type="term" value="P:double-strand break repair"/>
    <property type="evidence" value="ECO:0007669"/>
    <property type="project" value="TreeGrafter"/>
</dbReference>
<evidence type="ECO:0000256" key="3">
    <source>
        <dbReference type="ARBA" id="ARBA00022722"/>
    </source>
</evidence>
<dbReference type="GO" id="GO:0046872">
    <property type="term" value="F:metal ion binding"/>
    <property type="evidence" value="ECO:0007669"/>
    <property type="project" value="UniProtKB-KW"/>
</dbReference>
<dbReference type="Pfam" id="PF03372">
    <property type="entry name" value="Exo_endo_phos"/>
    <property type="match status" value="1"/>
</dbReference>
<evidence type="ECO:0000256" key="5">
    <source>
        <dbReference type="ARBA" id="ARBA00022763"/>
    </source>
</evidence>
<gene>
    <name evidence="10" type="ORF">FCH28_29435</name>
</gene>
<evidence type="ECO:0000313" key="10">
    <source>
        <dbReference type="EMBL" id="TJZ44473.1"/>
    </source>
</evidence>
<keyword evidence="4" id="KW-0479">Metal-binding</keyword>
<keyword evidence="5" id="KW-0227">DNA damage</keyword>